<dbReference type="EMBL" id="KJ641718">
    <property type="protein sequence ID" value="AIF76255.1"/>
    <property type="molecule type" value="Genomic_DNA"/>
</dbReference>
<keyword evidence="11" id="KW-0540">Nuclease</keyword>
<dbReference type="GO" id="GO:0006260">
    <property type="term" value="P:DNA replication"/>
    <property type="evidence" value="ECO:0007669"/>
    <property type="project" value="UniProtKB-KW"/>
</dbReference>
<evidence type="ECO:0000313" key="26">
    <source>
        <dbReference type="Proteomes" id="UP000096578"/>
    </source>
</evidence>
<dbReference type="GO" id="GO:0016779">
    <property type="term" value="F:nucleotidyltransferase activity"/>
    <property type="evidence" value="ECO:0007669"/>
    <property type="project" value="UniProtKB-KW"/>
</dbReference>
<keyword evidence="19" id="KW-0238">DNA-binding</keyword>
<evidence type="ECO:0000256" key="8">
    <source>
        <dbReference type="ARBA" id="ARBA00022679"/>
    </source>
</evidence>
<sequence>MDRSRCICFTLNNWTDEEYQQLVNWDQYEYLIIGKEIGKTNNTPHLQGYIEFKKRISLSKLKKFNPKIHWEPRKGTQSQAITYCKKENDFKEYGIPKKQGERTDLVKARTIVQEHNMRTLLQLEDPVNIQQIRMCEKYLTYCEEQRSWKPKVIWIWGPSGSGKSRLAHAMTENEDRYLKDESQWWDGYDKHETIIIDDFRGKQMNFTYLLKLLDRYAMKLQVKGGYRECLAKKIIITSIFSPDRSYAFLNEEEPMKQLYRRIDTFINMEEWDEQELFEKWTEDRSRG</sequence>
<organism evidence="25 26">
    <name type="scientific">Bat circovirus</name>
    <dbReference type="NCBI Taxonomy" id="1329650"/>
    <lineage>
        <taxon>Viruses</taxon>
        <taxon>Monodnaviria</taxon>
        <taxon>Shotokuvirae</taxon>
        <taxon>Cressdnaviricota</taxon>
        <taxon>Arfiviricetes</taxon>
        <taxon>Cirlivirales</taxon>
        <taxon>Circoviridae</taxon>
        <taxon>Circovirus</taxon>
    </lineage>
</organism>
<reference evidence="25 26" key="1">
    <citation type="journal article" date="2016" name="ISME J.">
        <title>Deciphering the bat virome catalog to better understand the ecological diversity of bat viruses and the bat origin of emerging infectious diseases.</title>
        <authorList>
            <person name="Wu Z."/>
            <person name="Yang L."/>
            <person name="Ren X."/>
            <person name="He G."/>
            <person name="Zhang J."/>
            <person name="Yang J."/>
            <person name="Qian Z."/>
            <person name="Dong J."/>
            <person name="Sun L."/>
            <person name="Zhu Y."/>
            <person name="Du J."/>
            <person name="Yang F."/>
            <person name="Zhang S."/>
            <person name="Jin Q."/>
        </authorList>
    </citation>
    <scope>NUCLEOTIDE SEQUENCE [LARGE SCALE GENOMIC DNA]</scope>
    <source>
        <strain evidence="25">BtMf-CV-1/GD2012</strain>
    </source>
</reference>
<dbReference type="PROSITE" id="PS52020">
    <property type="entry name" value="CRESS_DNA_REP"/>
    <property type="match status" value="1"/>
</dbReference>
<evidence type="ECO:0000256" key="14">
    <source>
        <dbReference type="ARBA" id="ARBA00022759"/>
    </source>
</evidence>
<dbReference type="GO" id="GO:0003724">
    <property type="term" value="F:RNA helicase activity"/>
    <property type="evidence" value="ECO:0007669"/>
    <property type="project" value="InterPro"/>
</dbReference>
<dbReference type="GO" id="GO:0042025">
    <property type="term" value="C:host cell nucleus"/>
    <property type="evidence" value="ECO:0007669"/>
    <property type="project" value="UniProtKB-SubCell"/>
</dbReference>
<evidence type="ECO:0000256" key="16">
    <source>
        <dbReference type="ARBA" id="ARBA00022806"/>
    </source>
</evidence>
<keyword evidence="18" id="KW-0190">Covalent protein-DNA linkage</keyword>
<evidence type="ECO:0000256" key="20">
    <source>
        <dbReference type="ARBA" id="ARBA00023268"/>
    </source>
</evidence>
<keyword evidence="9" id="KW-0548">Nucleotidyltransferase</keyword>
<evidence type="ECO:0000256" key="11">
    <source>
        <dbReference type="ARBA" id="ARBA00022722"/>
    </source>
</evidence>
<keyword evidence="15" id="KW-0378">Hydrolase</keyword>
<keyword evidence="20" id="KW-0511">Multifunctional enzyme</keyword>
<dbReference type="SUPFAM" id="SSF52540">
    <property type="entry name" value="P-loop containing nucleoside triphosphate hydrolases"/>
    <property type="match status" value="1"/>
</dbReference>
<keyword evidence="17" id="KW-0067">ATP-binding</keyword>
<evidence type="ECO:0000256" key="6">
    <source>
        <dbReference type="ARBA" id="ARBA00014531"/>
    </source>
</evidence>
<protein>
    <recommendedName>
        <fullName evidence="6">Replication-associated protein</fullName>
    </recommendedName>
    <alternativeName>
        <fullName evidence="21">ATP-dependent helicase Rep</fullName>
    </alternativeName>
    <alternativeName>
        <fullName evidence="22">RepP</fullName>
    </alternativeName>
</protein>
<evidence type="ECO:0000256" key="2">
    <source>
        <dbReference type="ARBA" id="ARBA00001946"/>
    </source>
</evidence>
<feature type="domain" description="CRESS-DNA virus Rep endonuclease" evidence="24">
    <location>
        <begin position="1"/>
        <end position="96"/>
    </location>
</feature>
<evidence type="ECO:0000256" key="17">
    <source>
        <dbReference type="ARBA" id="ARBA00022840"/>
    </source>
</evidence>
<proteinExistence type="inferred from homology"/>
<keyword evidence="10" id="KW-0235">DNA replication</keyword>
<evidence type="ECO:0000256" key="3">
    <source>
        <dbReference type="ARBA" id="ARBA00004147"/>
    </source>
</evidence>
<evidence type="ECO:0000259" key="24">
    <source>
        <dbReference type="PROSITE" id="PS52020"/>
    </source>
</evidence>
<evidence type="ECO:0000256" key="23">
    <source>
        <dbReference type="ARBA" id="ARBA00049360"/>
    </source>
</evidence>
<dbReference type="Gene3D" id="3.40.1310.20">
    <property type="match status" value="1"/>
</dbReference>
<comment type="similarity">
    <text evidence="4">Belongs to the nanoviruses/circoviruses replication-associated protein family.</text>
</comment>
<keyword evidence="26" id="KW-1185">Reference proteome</keyword>
<keyword evidence="12" id="KW-0479">Metal-binding</keyword>
<dbReference type="GO" id="GO:0003723">
    <property type="term" value="F:RNA binding"/>
    <property type="evidence" value="ECO:0007669"/>
    <property type="project" value="InterPro"/>
</dbReference>
<evidence type="ECO:0000256" key="7">
    <source>
        <dbReference type="ARBA" id="ARBA00022562"/>
    </source>
</evidence>
<evidence type="ECO:0000313" key="25">
    <source>
        <dbReference type="EMBL" id="AIF76255.1"/>
    </source>
</evidence>
<dbReference type="InterPro" id="IPR000605">
    <property type="entry name" value="Helicase_SF3_ssDNA/RNA_vir"/>
</dbReference>
<dbReference type="Pfam" id="PF02407">
    <property type="entry name" value="Viral_Rep"/>
    <property type="match status" value="1"/>
</dbReference>
<dbReference type="Gene3D" id="3.40.50.300">
    <property type="entry name" value="P-loop containing nucleotide triphosphate hydrolases"/>
    <property type="match status" value="1"/>
</dbReference>
<evidence type="ECO:0000256" key="15">
    <source>
        <dbReference type="ARBA" id="ARBA00022801"/>
    </source>
</evidence>
<name>A0A0D3MCE6_9CIRC</name>
<evidence type="ECO:0000256" key="5">
    <source>
        <dbReference type="ARBA" id="ARBA00011448"/>
    </source>
</evidence>
<keyword evidence="8" id="KW-0808">Transferase</keyword>
<dbReference type="InterPro" id="IPR027417">
    <property type="entry name" value="P-loop_NTPase"/>
</dbReference>
<dbReference type="Pfam" id="PF00910">
    <property type="entry name" value="RNA_helicase"/>
    <property type="match status" value="1"/>
</dbReference>
<dbReference type="GO" id="GO:0004519">
    <property type="term" value="F:endonuclease activity"/>
    <property type="evidence" value="ECO:0007669"/>
    <property type="project" value="UniProtKB-KW"/>
</dbReference>
<evidence type="ECO:0000256" key="19">
    <source>
        <dbReference type="ARBA" id="ARBA00023125"/>
    </source>
</evidence>
<comment type="cofactor">
    <cofactor evidence="1">
        <name>Mn(2+)</name>
        <dbReference type="ChEBI" id="CHEBI:29035"/>
    </cofactor>
</comment>
<keyword evidence="7" id="KW-1048">Host nucleus</keyword>
<keyword evidence="13" id="KW-0547">Nucleotide-binding</keyword>
<evidence type="ECO:0000256" key="22">
    <source>
        <dbReference type="ARBA" id="ARBA00032243"/>
    </source>
</evidence>
<evidence type="ECO:0000256" key="21">
    <source>
        <dbReference type="ARBA" id="ARBA00030754"/>
    </source>
</evidence>
<evidence type="ECO:0000256" key="10">
    <source>
        <dbReference type="ARBA" id="ARBA00022705"/>
    </source>
</evidence>
<evidence type="ECO:0000256" key="18">
    <source>
        <dbReference type="ARBA" id="ARBA00023124"/>
    </source>
</evidence>
<comment type="catalytic activity">
    <reaction evidence="23">
        <text>ATP + H2O = ADP + phosphate + H(+)</text>
        <dbReference type="Rhea" id="RHEA:13065"/>
        <dbReference type="ChEBI" id="CHEBI:15377"/>
        <dbReference type="ChEBI" id="CHEBI:15378"/>
        <dbReference type="ChEBI" id="CHEBI:30616"/>
        <dbReference type="ChEBI" id="CHEBI:43474"/>
        <dbReference type="ChEBI" id="CHEBI:456216"/>
    </reaction>
</comment>
<comment type="subunit">
    <text evidence="5">Interacts with the capsid protein; this interaction relocates Rep into the nucleus.</text>
</comment>
<evidence type="ECO:0000256" key="1">
    <source>
        <dbReference type="ARBA" id="ARBA00001936"/>
    </source>
</evidence>
<keyword evidence="16" id="KW-0347">Helicase</keyword>
<dbReference type="Proteomes" id="UP000096578">
    <property type="component" value="Segment"/>
</dbReference>
<dbReference type="GO" id="GO:0005524">
    <property type="term" value="F:ATP binding"/>
    <property type="evidence" value="ECO:0007669"/>
    <property type="project" value="UniProtKB-KW"/>
</dbReference>
<dbReference type="InterPro" id="IPR049912">
    <property type="entry name" value="CRESS_DNA_REP"/>
</dbReference>
<dbReference type="GO" id="GO:0003677">
    <property type="term" value="F:DNA binding"/>
    <property type="evidence" value="ECO:0007669"/>
    <property type="project" value="UniProtKB-KW"/>
</dbReference>
<comment type="cofactor">
    <cofactor evidence="2">
        <name>Mg(2+)</name>
        <dbReference type="ChEBI" id="CHEBI:18420"/>
    </cofactor>
</comment>
<evidence type="ECO:0000256" key="12">
    <source>
        <dbReference type="ARBA" id="ARBA00022723"/>
    </source>
</evidence>
<dbReference type="GO" id="GO:0016787">
    <property type="term" value="F:hydrolase activity"/>
    <property type="evidence" value="ECO:0007669"/>
    <property type="project" value="UniProtKB-KW"/>
</dbReference>
<comment type="subcellular location">
    <subcellularLocation>
        <location evidence="3">Host nucleus</location>
    </subcellularLocation>
</comment>
<evidence type="ECO:0000256" key="4">
    <source>
        <dbReference type="ARBA" id="ARBA00008545"/>
    </source>
</evidence>
<evidence type="ECO:0000256" key="9">
    <source>
        <dbReference type="ARBA" id="ARBA00022695"/>
    </source>
</evidence>
<evidence type="ECO:0000256" key="13">
    <source>
        <dbReference type="ARBA" id="ARBA00022741"/>
    </source>
</evidence>
<dbReference type="GO" id="GO:0046872">
    <property type="term" value="F:metal ion binding"/>
    <property type="evidence" value="ECO:0007669"/>
    <property type="project" value="UniProtKB-KW"/>
</dbReference>
<accession>A0A0D3MCE6</accession>
<keyword evidence="14" id="KW-0255">Endonuclease</keyword>